<organism evidence="1 2">
    <name type="scientific">Stenotrophomonas maltophilia (strain R551-3)</name>
    <dbReference type="NCBI Taxonomy" id="391008"/>
    <lineage>
        <taxon>Bacteria</taxon>
        <taxon>Pseudomonadati</taxon>
        <taxon>Pseudomonadota</taxon>
        <taxon>Gammaproteobacteria</taxon>
        <taxon>Lysobacterales</taxon>
        <taxon>Lysobacteraceae</taxon>
        <taxon>Stenotrophomonas</taxon>
        <taxon>Stenotrophomonas maltophilia group</taxon>
    </lineage>
</organism>
<dbReference type="InterPro" id="IPR045941">
    <property type="entry name" value="DUF6361"/>
</dbReference>
<dbReference type="HOGENOM" id="CLU_703606_0_0_6"/>
<name>B4SHN7_STRM5</name>
<dbReference type="KEGG" id="smt:Smal_0375"/>
<dbReference type="Proteomes" id="UP000001867">
    <property type="component" value="Chromosome"/>
</dbReference>
<proteinExistence type="predicted"/>
<sequence>MPSSLTWLDHDAAAQARSATLLALLDQPGTRDELGFGGIRDALSDQLFPGTSVIQTRLRYMLLLPRMFMGLEASSVRPRDFAERARQDELKLNDCLAAEDGAFGRDSGHTLKRLASSVYWAGMRSWGIFARSGSQQDYFSAIEQIRRERSWKQQRDDGMEDAELIAQTWHPSLEKLVPVAALEEGSLSLTADEAEFIREQWKVHHPQTLLVWLAQDKGRLGDCADAGFPWLHPQIRQAPQPLRELVEHARQFSRLANGASLVYNLALAEASSNDERREEYGQELKTWIDGVPASQLGEWDMVQFWEQVERVGRPIHPRTREFVSSWLALVKAGQADSPQSRSLVRERERSLKGNLSRFNPENLDRWSGASGLGILNYRWGITRRHLADLLHGLEAA</sequence>
<reference evidence="1 2" key="1">
    <citation type="submission" date="2008-06" db="EMBL/GenBank/DDBJ databases">
        <title>Complete sequence of Stenotrophomonas maltophilia R551-3.</title>
        <authorList>
            <consortium name="US DOE Joint Genome Institute"/>
            <person name="Lucas S."/>
            <person name="Copeland A."/>
            <person name="Lapidus A."/>
            <person name="Glavina del Rio T."/>
            <person name="Dalin E."/>
            <person name="Tice H."/>
            <person name="Pitluck S."/>
            <person name="Chain P."/>
            <person name="Malfatti S."/>
            <person name="Shin M."/>
            <person name="Vergez L."/>
            <person name="Lang D."/>
            <person name="Schmutz J."/>
            <person name="Larimer F."/>
            <person name="Land M."/>
            <person name="Hauser L."/>
            <person name="Kyrpides N."/>
            <person name="Mikhailova N."/>
            <person name="Taghavi S."/>
            <person name="Monchy S."/>
            <person name="Newman L."/>
            <person name="Vangronsveld J."/>
            <person name="van der Lelie D."/>
            <person name="Richardson P."/>
        </authorList>
    </citation>
    <scope>NUCLEOTIDE SEQUENCE [LARGE SCALE GENOMIC DNA]</scope>
    <source>
        <strain evidence="1 2">R551-3</strain>
    </source>
</reference>
<dbReference type="EMBL" id="CP001111">
    <property type="protein sequence ID" value="ACF50080.1"/>
    <property type="molecule type" value="Genomic_DNA"/>
</dbReference>
<evidence type="ECO:0000313" key="1">
    <source>
        <dbReference type="EMBL" id="ACF50080.1"/>
    </source>
</evidence>
<dbReference type="eggNOG" id="ENOG502ZB6I">
    <property type="taxonomic scope" value="Bacteria"/>
</dbReference>
<dbReference type="Pfam" id="PF19888">
    <property type="entry name" value="DUF6361"/>
    <property type="match status" value="1"/>
</dbReference>
<accession>B4SHN7</accession>
<gene>
    <name evidence="1" type="ordered locus">Smal_0375</name>
</gene>
<dbReference type="RefSeq" id="WP_004139630.1">
    <property type="nucleotide sequence ID" value="NC_011071.1"/>
</dbReference>
<protein>
    <submittedName>
        <fullName evidence="1">Uncharacterized protein</fullName>
    </submittedName>
</protein>
<evidence type="ECO:0000313" key="2">
    <source>
        <dbReference type="Proteomes" id="UP000001867"/>
    </source>
</evidence>
<dbReference type="OrthoDB" id="1825624at2"/>
<dbReference type="STRING" id="391008.Smal_0375"/>
<dbReference type="AlphaFoldDB" id="B4SHN7"/>